<dbReference type="SUPFAM" id="SSF88713">
    <property type="entry name" value="Glycoside hydrolase/deacetylase"/>
    <property type="match status" value="1"/>
</dbReference>
<dbReference type="Gene3D" id="3.20.20.370">
    <property type="entry name" value="Glycoside hydrolase/deacetylase"/>
    <property type="match status" value="1"/>
</dbReference>
<dbReference type="InterPro" id="IPR011330">
    <property type="entry name" value="Glyco_hydro/deAcase_b/a-brl"/>
</dbReference>
<reference evidence="1" key="1">
    <citation type="submission" date="2019-03" db="EMBL/GenBank/DDBJ databases">
        <title>Single cell metagenomics reveals metabolic interactions within the superorganism composed of flagellate Streblomastix strix and complex community of Bacteroidetes bacteria on its surface.</title>
        <authorList>
            <person name="Treitli S.C."/>
            <person name="Kolisko M."/>
            <person name="Husnik F."/>
            <person name="Keeling P."/>
            <person name="Hampl V."/>
        </authorList>
    </citation>
    <scope>NUCLEOTIDE SEQUENCE</scope>
    <source>
        <strain evidence="1">STM</strain>
    </source>
</reference>
<protein>
    <submittedName>
        <fullName evidence="1">Uncharacterized protein</fullName>
    </submittedName>
</protein>
<dbReference type="PROSITE" id="PS51257">
    <property type="entry name" value="PROKAR_LIPOPROTEIN"/>
    <property type="match status" value="1"/>
</dbReference>
<organism evidence="1">
    <name type="scientific">termite gut metagenome</name>
    <dbReference type="NCBI Taxonomy" id="433724"/>
    <lineage>
        <taxon>unclassified sequences</taxon>
        <taxon>metagenomes</taxon>
        <taxon>organismal metagenomes</taxon>
    </lineage>
</organism>
<dbReference type="EMBL" id="SNRY01000365">
    <property type="protein sequence ID" value="KAA6341785.1"/>
    <property type="molecule type" value="Genomic_DNA"/>
</dbReference>
<dbReference type="AlphaFoldDB" id="A0A5J4S8Q3"/>
<comment type="caution">
    <text evidence="1">The sequence shown here is derived from an EMBL/GenBank/DDBJ whole genome shotgun (WGS) entry which is preliminary data.</text>
</comment>
<evidence type="ECO:0000313" key="1">
    <source>
        <dbReference type="EMBL" id="KAA6341785.1"/>
    </source>
</evidence>
<proteinExistence type="predicted"/>
<sequence length="508" mass="57917">MKRLYFAIALILTISCNNSKKIANDEYDAHGELVVCLASYSPFARNYTPEELDKGLSVQRELAHKYGFPVTCYLLSSIVKDHKDNLKQWYEEFGDEVGLHNQREPIGNALSELKKLQEIVTWQTIRSAANINYSLDWVNLYLQNGIESVWGRCYEQSATDGITDRGCPHGFYYLNPVCSKAPNPQSGGVVSVPWLSNDLNLIFRTAQQSTYTFDVNDLQDVRANNPDDDSFWVAELNEYKKQTKYNKIVPLVVQQEVEEFVLNEPGYEQRRPNGYALLESLFKVLQREGIKVVTVSEAVDKYKKAYSDKTPPTYAVFDNIGQLPIIKNNNPFKLSDQRFKTGIGPFFNGYYPTNRDYQYYHPQGIPFNEHGKLLTYYDVNGLLMFEEGNLHPIRITPYTGLTGELYGEAILPEMSYWFDTDKYIPHAEIQKTENANGFSLKINVEAGKNPVFTSTYLPSGVMLWGDYSGYRISGNAPAGTKILNKEGFFIPMMLTEGINELALEMIKK</sequence>
<gene>
    <name evidence="1" type="ORF">EZS27_010423</name>
</gene>
<dbReference type="GO" id="GO:0005975">
    <property type="term" value="P:carbohydrate metabolic process"/>
    <property type="evidence" value="ECO:0007669"/>
    <property type="project" value="InterPro"/>
</dbReference>
<name>A0A5J4S8Q3_9ZZZZ</name>
<accession>A0A5J4S8Q3</accession>